<feature type="compositionally biased region" description="Basic and acidic residues" evidence="2">
    <location>
        <begin position="9"/>
        <end position="24"/>
    </location>
</feature>
<dbReference type="GO" id="GO:0003677">
    <property type="term" value="F:DNA binding"/>
    <property type="evidence" value="ECO:0007669"/>
    <property type="project" value="InterPro"/>
</dbReference>
<feature type="region of interest" description="Disordered" evidence="2">
    <location>
        <begin position="775"/>
        <end position="802"/>
    </location>
</feature>
<dbReference type="PANTHER" id="PTHR46910">
    <property type="entry name" value="TRANSCRIPTION FACTOR PDR1"/>
    <property type="match status" value="1"/>
</dbReference>
<evidence type="ECO:0000256" key="2">
    <source>
        <dbReference type="SAM" id="MobiDB-lite"/>
    </source>
</evidence>
<dbReference type="InterPro" id="IPR007219">
    <property type="entry name" value="XnlR_reg_dom"/>
</dbReference>
<evidence type="ECO:0000259" key="3">
    <source>
        <dbReference type="SMART" id="SM00906"/>
    </source>
</evidence>
<keyword evidence="5" id="KW-1185">Reference proteome</keyword>
<organism evidence="4 5">
    <name type="scientific">Ganoderma sinense ZZ0214-1</name>
    <dbReference type="NCBI Taxonomy" id="1077348"/>
    <lineage>
        <taxon>Eukaryota</taxon>
        <taxon>Fungi</taxon>
        <taxon>Dikarya</taxon>
        <taxon>Basidiomycota</taxon>
        <taxon>Agaricomycotina</taxon>
        <taxon>Agaricomycetes</taxon>
        <taxon>Polyporales</taxon>
        <taxon>Polyporaceae</taxon>
        <taxon>Ganoderma</taxon>
    </lineage>
</organism>
<feature type="region of interest" description="Disordered" evidence="2">
    <location>
        <begin position="1"/>
        <end position="83"/>
    </location>
</feature>
<dbReference type="STRING" id="1077348.A0A2G8RV62"/>
<feature type="compositionally biased region" description="Polar residues" evidence="2">
    <location>
        <begin position="775"/>
        <end position="789"/>
    </location>
</feature>
<dbReference type="Proteomes" id="UP000230002">
    <property type="component" value="Unassembled WGS sequence"/>
</dbReference>
<name>A0A2G8RV62_9APHY</name>
<dbReference type="CDD" id="cd12148">
    <property type="entry name" value="fungal_TF_MHR"/>
    <property type="match status" value="1"/>
</dbReference>
<reference evidence="4 5" key="1">
    <citation type="journal article" date="2015" name="Sci. Rep.">
        <title>Chromosome-level genome map provides insights into diverse defense mechanisms in the medicinal fungus Ganoderma sinense.</title>
        <authorList>
            <person name="Zhu Y."/>
            <person name="Xu J."/>
            <person name="Sun C."/>
            <person name="Zhou S."/>
            <person name="Xu H."/>
            <person name="Nelson D.R."/>
            <person name="Qian J."/>
            <person name="Song J."/>
            <person name="Luo H."/>
            <person name="Xiang L."/>
            <person name="Li Y."/>
            <person name="Xu Z."/>
            <person name="Ji A."/>
            <person name="Wang L."/>
            <person name="Lu S."/>
            <person name="Hayward A."/>
            <person name="Sun W."/>
            <person name="Li X."/>
            <person name="Schwartz D.C."/>
            <person name="Wang Y."/>
            <person name="Chen S."/>
        </authorList>
    </citation>
    <scope>NUCLEOTIDE SEQUENCE [LARGE SCALE GENOMIC DNA]</scope>
    <source>
        <strain evidence="4 5">ZZ0214-1</strain>
    </source>
</reference>
<protein>
    <submittedName>
        <fullName evidence="4">Transcription factor</fullName>
    </submittedName>
</protein>
<dbReference type="GO" id="GO:0006351">
    <property type="term" value="P:DNA-templated transcription"/>
    <property type="evidence" value="ECO:0007669"/>
    <property type="project" value="InterPro"/>
</dbReference>
<feature type="compositionally biased region" description="Low complexity" evidence="2">
    <location>
        <begin position="35"/>
        <end position="60"/>
    </location>
</feature>
<dbReference type="PANTHER" id="PTHR46910:SF38">
    <property type="entry name" value="ZN(2)-C6 FUNGAL-TYPE DOMAIN-CONTAINING PROTEIN"/>
    <property type="match status" value="1"/>
</dbReference>
<evidence type="ECO:0000256" key="1">
    <source>
        <dbReference type="ARBA" id="ARBA00023242"/>
    </source>
</evidence>
<accession>A0A2G8RV62</accession>
<sequence length="866" mass="95655">MENLVNKYCPDRDIAKEHEPHESDNEPALALPPVLESSHASASSSLSSLLISPSATLAATPPTPGSPDNHTHTGDDDEGDIDGEITEGMRRLSVNSKPFRYHGRSSTMVFIRSTIALKNQCTRSIPAQQGDRQHPWVQALVEDDFPVFEEGCFPPRDLLDALVDIYFCHTNCHYPLLHEPTFKKAVNAGQHLRSGGFGATVLLVCAIGSRFTRDPRVLLRDYDHPHSAGWEWFRHVEKARGWSFAPAKLHDLQVYALMALFLDGTTVPLARWATIGAGVRAALEVGVHRKKMYAPTPSVEEELWRRAFWTLVLLEWTTGYAFGRPCSIHDEDFDVALPTECDDEYWLTPDGDPLFKQPPGKPSKVSGFVYSLRLGQILAFANRTIYATNKSRAQLGHSDQQWEQRIVAELDSALNKWADSLPSHLRWDPEQENELFLTQAATLAIWYHGHQIAVHRSFMPSSSSYPDSGPTSLPSAIICTSAARASIQVAEVLCRRTGSPTHRNTGMIFMSAATLIANVLGLKRLGRTVNMEKDLTLVEQTVEMIRSSRYETHFADSLADTLCDLMSDITEPPLFPVESITAAKARHRPTDSEVKTGYPLSSLAIPHKFRAYEQPTNSLDTGRQQTASNVNSARAGPSFASLTFAQPSITLRPPPTLDSRPSDASPFAMPFRSDDAEPPVRSVNLPFRDDAMHRNPTEETLLLRPQPTFLHAGGDDDPISLLQLHDVPQPTKHDDTDTSAQAVNPGADPTPSQFDTSGELGDVFALDPLLGYPSTSFFQPPSTDSTSQVRDLEAPENSHAQSYRDVGDADVDWLLGGDPGGSDVDMDTLPDFTLTDDTLAMWSSMPPTFGWDDWDAVFTNANNPRT</sequence>
<keyword evidence="1" id="KW-0539">Nucleus</keyword>
<dbReference type="Pfam" id="PF04082">
    <property type="entry name" value="Fungal_trans"/>
    <property type="match status" value="1"/>
</dbReference>
<dbReference type="GO" id="GO:0003700">
    <property type="term" value="F:DNA-binding transcription factor activity"/>
    <property type="evidence" value="ECO:0007669"/>
    <property type="project" value="InterPro"/>
</dbReference>
<feature type="domain" description="Xylanolytic transcriptional activator regulatory" evidence="3">
    <location>
        <begin position="271"/>
        <end position="344"/>
    </location>
</feature>
<gene>
    <name evidence="4" type="ORF">GSI_13283</name>
</gene>
<comment type="caution">
    <text evidence="4">The sequence shown here is derived from an EMBL/GenBank/DDBJ whole genome shotgun (WGS) entry which is preliminary data.</text>
</comment>
<evidence type="ECO:0000313" key="5">
    <source>
        <dbReference type="Proteomes" id="UP000230002"/>
    </source>
</evidence>
<evidence type="ECO:0000313" key="4">
    <source>
        <dbReference type="EMBL" id="PIL25393.1"/>
    </source>
</evidence>
<dbReference type="OrthoDB" id="4456959at2759"/>
<dbReference type="GO" id="GO:0008270">
    <property type="term" value="F:zinc ion binding"/>
    <property type="evidence" value="ECO:0007669"/>
    <property type="project" value="InterPro"/>
</dbReference>
<feature type="region of interest" description="Disordered" evidence="2">
    <location>
        <begin position="727"/>
        <end position="759"/>
    </location>
</feature>
<dbReference type="EMBL" id="AYKW01000056">
    <property type="protein sequence ID" value="PIL25393.1"/>
    <property type="molecule type" value="Genomic_DNA"/>
</dbReference>
<dbReference type="InterPro" id="IPR050987">
    <property type="entry name" value="AtrR-like"/>
</dbReference>
<feature type="region of interest" description="Disordered" evidence="2">
    <location>
        <begin position="652"/>
        <end position="680"/>
    </location>
</feature>
<proteinExistence type="predicted"/>
<dbReference type="AlphaFoldDB" id="A0A2G8RV62"/>
<dbReference type="SMART" id="SM00906">
    <property type="entry name" value="Fungal_trans"/>
    <property type="match status" value="1"/>
</dbReference>